<organism evidence="3">
    <name type="scientific">Tanacetum cinerariifolium</name>
    <name type="common">Dalmatian daisy</name>
    <name type="synonym">Chrysanthemum cinerariifolium</name>
    <dbReference type="NCBI Taxonomy" id="118510"/>
    <lineage>
        <taxon>Eukaryota</taxon>
        <taxon>Viridiplantae</taxon>
        <taxon>Streptophyta</taxon>
        <taxon>Embryophyta</taxon>
        <taxon>Tracheophyta</taxon>
        <taxon>Spermatophyta</taxon>
        <taxon>Magnoliopsida</taxon>
        <taxon>eudicotyledons</taxon>
        <taxon>Gunneridae</taxon>
        <taxon>Pentapetalae</taxon>
        <taxon>asterids</taxon>
        <taxon>campanulids</taxon>
        <taxon>Asterales</taxon>
        <taxon>Asteraceae</taxon>
        <taxon>Asteroideae</taxon>
        <taxon>Anthemideae</taxon>
        <taxon>Anthemidinae</taxon>
        <taxon>Tanacetum</taxon>
    </lineage>
</organism>
<evidence type="ECO:0000313" key="3">
    <source>
        <dbReference type="EMBL" id="GEU65113.1"/>
    </source>
</evidence>
<name>A0A6L2LTD6_TANCI</name>
<feature type="region of interest" description="Disordered" evidence="1">
    <location>
        <begin position="77"/>
        <end position="105"/>
    </location>
</feature>
<dbReference type="CDD" id="cd01647">
    <property type="entry name" value="RT_LTR"/>
    <property type="match status" value="1"/>
</dbReference>
<feature type="compositionally biased region" description="Basic and acidic residues" evidence="1">
    <location>
        <begin position="79"/>
        <end position="92"/>
    </location>
</feature>
<feature type="compositionally biased region" description="Polar residues" evidence="1">
    <location>
        <begin position="93"/>
        <end position="103"/>
    </location>
</feature>
<dbReference type="CDD" id="cd00303">
    <property type="entry name" value="retropepsin_like"/>
    <property type="match status" value="1"/>
</dbReference>
<keyword evidence="3" id="KW-0548">Nucleotidyltransferase</keyword>
<dbReference type="EMBL" id="BKCJ010005140">
    <property type="protein sequence ID" value="GEU65113.1"/>
    <property type="molecule type" value="Genomic_DNA"/>
</dbReference>
<dbReference type="Gene3D" id="2.40.70.10">
    <property type="entry name" value="Acid Proteases"/>
    <property type="match status" value="1"/>
</dbReference>
<feature type="domain" description="Reverse transcriptase" evidence="2">
    <location>
        <begin position="517"/>
        <end position="588"/>
    </location>
</feature>
<dbReference type="PANTHER" id="PTHR33067:SF9">
    <property type="entry name" value="RNA-DIRECTED DNA POLYMERASE"/>
    <property type="match status" value="1"/>
</dbReference>
<dbReference type="Gene3D" id="3.30.70.270">
    <property type="match status" value="1"/>
</dbReference>
<dbReference type="GO" id="GO:0003964">
    <property type="term" value="F:RNA-directed DNA polymerase activity"/>
    <property type="evidence" value="ECO:0007669"/>
    <property type="project" value="UniProtKB-KW"/>
</dbReference>
<evidence type="ECO:0000259" key="2">
    <source>
        <dbReference type="Pfam" id="PF00078"/>
    </source>
</evidence>
<dbReference type="InterPro" id="IPR000477">
    <property type="entry name" value="RT_dom"/>
</dbReference>
<dbReference type="Gene3D" id="3.30.420.10">
    <property type="entry name" value="Ribonuclease H-like superfamily/Ribonuclease H"/>
    <property type="match status" value="1"/>
</dbReference>
<dbReference type="InterPro" id="IPR036397">
    <property type="entry name" value="RNaseH_sf"/>
</dbReference>
<gene>
    <name evidence="3" type="ORF">Tci_037091</name>
</gene>
<accession>A0A6L2LTD6</accession>
<dbReference type="AlphaFoldDB" id="A0A6L2LTD6"/>
<evidence type="ECO:0000256" key="1">
    <source>
        <dbReference type="SAM" id="MobiDB-lite"/>
    </source>
</evidence>
<dbReference type="Pfam" id="PF00078">
    <property type="entry name" value="RVT_1"/>
    <property type="match status" value="1"/>
</dbReference>
<comment type="caution">
    <text evidence="3">The sequence shown here is derived from an EMBL/GenBank/DDBJ whole genome shotgun (WGS) entry which is preliminary data.</text>
</comment>
<dbReference type="InterPro" id="IPR043128">
    <property type="entry name" value="Rev_trsase/Diguanyl_cyclase"/>
</dbReference>
<keyword evidence="3" id="KW-0695">RNA-directed DNA polymerase</keyword>
<dbReference type="SUPFAM" id="SSF56672">
    <property type="entry name" value="DNA/RNA polymerases"/>
    <property type="match status" value="1"/>
</dbReference>
<sequence>MVRTNGQAPRMMGKLCQLSINGRGGPIAPIPIQAIDFGLRQHMIQQVQNTYQFHELPGDDANRHIDKFLEITQHMKQNRVSDDALPSRDETSRNISSTSTTENPEVVRQLEMMNKNFLEMIRQIKTIKAVDTKCETFGGPHSVIECPAINRYTQETAYATTGSFPSNTVPNPQADLKAIATQSGVTLAGPSVSLPSKEVDQEPEMITDQVLTESTNNFYWSSSRLPFLLHVLLFLLLRCPRELFDLATTPVNENYSAVILKKLPEKLGDPGKFLIPCDFVKFDECLALADLGTSINLMPLSIWKKLSLPELSSTQMILELADRSTTRPAGITEDIFIKVGKFYFPTDSVVVDYVFDPRVPLILGRPFLRTRHALIDFYAEELTLRVDDEAITFKVGQTSKYSYNDAESINRIDVIDIACEECVQERRLFLEEIEACLRSKSIPRRINDTDLDLEGDIRLLEEMLNNDPSLSHLPPKELNNEEIKTIKSSIDEPPELELKELPLWISPVHCVPKKGGTFQMCMMAIFHDMIEKTIEVFMDDFLVFGDSFSLCLSHLVKMLQRCEDTNLVLNWEKCHFMVKEGIVLGHKISKSGIEVNRAKVDVIAKLPHLTSVRVLSKTIVYTDHSALKYLLAKQDGAKNLAAVHLSRLENPHQDELEKKEIIETFLLKALGENRASWFDKLDDALWDFRTAFKTPIWCTPYKLVYGKACHLPIELEHKAYWASKHCNFDLKTARDHQKVQLNELNEFRDQAYENYLIYKEKTKKIHDSKIKTCVFNVGDRVLLFNSRLKIFLGKFKTRWTGPFTVANVFPYGTIELSQADGPNFKVNGHRLKHYFRGIAPDLEASCARSFVHRLLELQSLAYGNPIS</sequence>
<dbReference type="PANTHER" id="PTHR33067">
    <property type="entry name" value="RNA-DIRECTED DNA POLYMERASE-RELATED"/>
    <property type="match status" value="1"/>
</dbReference>
<dbReference type="InterPro" id="IPR021109">
    <property type="entry name" value="Peptidase_aspartic_dom_sf"/>
</dbReference>
<dbReference type="GO" id="GO:0003676">
    <property type="term" value="F:nucleic acid binding"/>
    <property type="evidence" value="ECO:0007669"/>
    <property type="project" value="InterPro"/>
</dbReference>
<reference evidence="3" key="1">
    <citation type="journal article" date="2019" name="Sci. Rep.">
        <title>Draft genome of Tanacetum cinerariifolium, the natural source of mosquito coil.</title>
        <authorList>
            <person name="Yamashiro T."/>
            <person name="Shiraishi A."/>
            <person name="Satake H."/>
            <person name="Nakayama K."/>
        </authorList>
    </citation>
    <scope>NUCLEOTIDE SEQUENCE</scope>
</reference>
<keyword evidence="3" id="KW-0808">Transferase</keyword>
<protein>
    <submittedName>
        <fullName evidence="3">Reverse transcriptase domain-containing protein</fullName>
    </submittedName>
</protein>
<proteinExistence type="predicted"/>
<dbReference type="InterPro" id="IPR043502">
    <property type="entry name" value="DNA/RNA_pol_sf"/>
</dbReference>